<gene>
    <name evidence="2" type="ORF">J2125_003611</name>
</gene>
<organism evidence="2 3">
    <name type="scientific">Winslowiella toletana</name>
    <dbReference type="NCBI Taxonomy" id="92490"/>
    <lineage>
        <taxon>Bacteria</taxon>
        <taxon>Pseudomonadati</taxon>
        <taxon>Pseudomonadota</taxon>
        <taxon>Gammaproteobacteria</taxon>
        <taxon>Enterobacterales</taxon>
        <taxon>Erwiniaceae</taxon>
        <taxon>Winslowiella</taxon>
    </lineage>
</organism>
<comment type="caution">
    <text evidence="2">The sequence shown here is derived from an EMBL/GenBank/DDBJ whole genome shotgun (WGS) entry which is preliminary data.</text>
</comment>
<dbReference type="RefSeq" id="WP_017798869.1">
    <property type="nucleotide sequence ID" value="NZ_JAGGMQ010000001.1"/>
</dbReference>
<evidence type="ECO:0000313" key="2">
    <source>
        <dbReference type="EMBL" id="MBP2170419.1"/>
    </source>
</evidence>
<evidence type="ECO:0000313" key="3">
    <source>
        <dbReference type="Proteomes" id="UP001195624"/>
    </source>
</evidence>
<accession>A0ABS4PCR3</accession>
<protein>
    <submittedName>
        <fullName evidence="2">Uncharacterized protein</fullName>
    </submittedName>
</protein>
<evidence type="ECO:0000256" key="1">
    <source>
        <dbReference type="SAM" id="MobiDB-lite"/>
    </source>
</evidence>
<dbReference type="EMBL" id="JAGGMQ010000001">
    <property type="protein sequence ID" value="MBP2170419.1"/>
    <property type="molecule type" value="Genomic_DNA"/>
</dbReference>
<proteinExistence type="predicted"/>
<dbReference type="Proteomes" id="UP001195624">
    <property type="component" value="Unassembled WGS sequence"/>
</dbReference>
<feature type="region of interest" description="Disordered" evidence="1">
    <location>
        <begin position="418"/>
        <end position="439"/>
    </location>
</feature>
<keyword evidence="3" id="KW-1185">Reference proteome</keyword>
<reference evidence="3" key="1">
    <citation type="submission" date="2023-07" db="EMBL/GenBank/DDBJ databases">
        <title>Genome mining of underrepresented organisms for secondary metabolites.</title>
        <authorList>
            <person name="D'Agostino P.M."/>
        </authorList>
    </citation>
    <scope>NUCLEOTIDE SEQUENCE [LARGE SCALE GENOMIC DNA]</scope>
    <source>
        <strain evidence="3">WS4403</strain>
    </source>
</reference>
<sequence>MKTENPSGQINNIPQLDKIYKHEHSLKNIVNIKKITNINIKTDTKVKSNSKNNEAEVKIPKFIFDHNVVIGPTTDNKKWALGKKPAFYLNQGQQQTIYRQEINPTKDKAYTGINRVSQILRHIATAIHDKMNVELKTNPIEVQVSVFGEKIHISANYNTDKIEQALYLSLNDETSQPDIKRPVDKNDWFQVSASRNYRHQIKLRAFLSTEKLILTLVRMEKEIDSILNGKSVGDYQKMLNAGLSITDIKKQCKHMVNVLFKVLSEAKKNNFNNIMIHAPVHDDNLAKYLSKRITQTRHAEQNIENFLAENKDEIYKNHNKNKASKPIIIPIDGKFVACGTCHELETMLQQEGSGGLFDPHINQFTLYRSSQRIGMVFAGEIQHLALNALAPGNDEKAIERGIELRTRFTEKPEELQAFSSKVFPGNSFNTSSEDEIESP</sequence>
<name>A0ABS4PCR3_9GAMM</name>